<name>E3H8C5_ILYPC</name>
<accession>E3H8C5</accession>
<dbReference type="OrthoDB" id="9971619at2"/>
<dbReference type="EMBL" id="CP002281">
    <property type="protein sequence ID" value="ADO82692.1"/>
    <property type="molecule type" value="Genomic_DNA"/>
</dbReference>
<dbReference type="HOGENOM" id="CLU_1208468_0_0_0"/>
<protein>
    <submittedName>
        <fullName evidence="1">Uncharacterized protein</fullName>
    </submittedName>
</protein>
<dbReference type="KEGG" id="ipo:Ilyop_0909"/>
<dbReference type="RefSeq" id="WP_013387361.1">
    <property type="nucleotide sequence ID" value="NC_014632.1"/>
</dbReference>
<dbReference type="AlphaFoldDB" id="E3H8C5"/>
<sequence>MSNTEKFEDGAERAGKYLATATTFVNPVAGMLLYGGVELASYLNKFAQDRVNGRNEKMLKFLEELNSFIGKEIKDIDDPFLEGEYFNDVLEKVLVKASSCKTQYKKDVFKKIIKDEITAKTEIDFSSSYLNIISELHGEEIEILKYIRQNQTPINTNSMEDWVEKEKLRDYLDGIKGLNQAYSKENFEVYLYNLIYKGLLVSASMNGNDPLRTTILGERLMEYIEGERI</sequence>
<gene>
    <name evidence="1" type="ordered locus">Ilyop_0909</name>
</gene>
<proteinExistence type="predicted"/>
<reference evidence="1 2" key="1">
    <citation type="journal article" date="2010" name="Stand. Genomic Sci.">
        <title>Complete genome sequence of Ilyobacter polytropus type strain (CuHbu1).</title>
        <authorList>
            <person name="Sikorski J."/>
            <person name="Chertkov O."/>
            <person name="Lapidus A."/>
            <person name="Nolan M."/>
            <person name="Lucas S."/>
            <person name="Del Rio T.G."/>
            <person name="Tice H."/>
            <person name="Cheng J.F."/>
            <person name="Tapia R."/>
            <person name="Han C."/>
            <person name="Goodwin L."/>
            <person name="Pitluck S."/>
            <person name="Liolios K."/>
            <person name="Ivanova N."/>
            <person name="Mavromatis K."/>
            <person name="Mikhailova N."/>
            <person name="Pati A."/>
            <person name="Chen A."/>
            <person name="Palaniappan K."/>
            <person name="Land M."/>
            <person name="Hauser L."/>
            <person name="Chang Y.J."/>
            <person name="Jeffries C.D."/>
            <person name="Brambilla E."/>
            <person name="Yasawong M."/>
            <person name="Rohde M."/>
            <person name="Pukall R."/>
            <person name="Spring S."/>
            <person name="Goker M."/>
            <person name="Woyke T."/>
            <person name="Bristow J."/>
            <person name="Eisen J.A."/>
            <person name="Markowitz V."/>
            <person name="Hugenholtz P."/>
            <person name="Kyrpides N.C."/>
            <person name="Klenk H.P."/>
        </authorList>
    </citation>
    <scope>NUCLEOTIDE SEQUENCE [LARGE SCALE GENOMIC DNA]</scope>
    <source>
        <strain evidence="2">ATCC 51220 / DSM 2926 / LMG 16218 / CuHBu1</strain>
    </source>
</reference>
<dbReference type="Proteomes" id="UP000006875">
    <property type="component" value="Chromosome"/>
</dbReference>
<organism evidence="1 2">
    <name type="scientific">Ilyobacter polytropus (strain ATCC 51220 / DSM 2926 / LMG 16218 / CuHBu1)</name>
    <dbReference type="NCBI Taxonomy" id="572544"/>
    <lineage>
        <taxon>Bacteria</taxon>
        <taxon>Fusobacteriati</taxon>
        <taxon>Fusobacteriota</taxon>
        <taxon>Fusobacteriia</taxon>
        <taxon>Fusobacteriales</taxon>
        <taxon>Fusobacteriaceae</taxon>
        <taxon>Ilyobacter</taxon>
    </lineage>
</organism>
<evidence type="ECO:0000313" key="2">
    <source>
        <dbReference type="Proteomes" id="UP000006875"/>
    </source>
</evidence>
<keyword evidence="2" id="KW-1185">Reference proteome</keyword>
<evidence type="ECO:0000313" key="1">
    <source>
        <dbReference type="EMBL" id="ADO82692.1"/>
    </source>
</evidence>